<feature type="compositionally biased region" description="Basic and acidic residues" evidence="1">
    <location>
        <begin position="7"/>
        <end position="19"/>
    </location>
</feature>
<evidence type="ECO:0008006" key="4">
    <source>
        <dbReference type="Google" id="ProtNLM"/>
    </source>
</evidence>
<comment type="caution">
    <text evidence="2">The sequence shown here is derived from an EMBL/GenBank/DDBJ whole genome shotgun (WGS) entry which is preliminary data.</text>
</comment>
<feature type="region of interest" description="Disordered" evidence="1">
    <location>
        <begin position="1"/>
        <end position="28"/>
    </location>
</feature>
<dbReference type="Proteomes" id="UP000178129">
    <property type="component" value="Unassembled WGS sequence"/>
</dbReference>
<protein>
    <recommendedName>
        <fullName evidence="4">BTB domain-containing protein</fullName>
    </recommendedName>
</protein>
<dbReference type="EMBL" id="FJUW01000052">
    <property type="protein sequence ID" value="CZT09926.1"/>
    <property type="molecule type" value="Genomic_DNA"/>
</dbReference>
<name>A0A1E1LHD4_9HELO</name>
<dbReference type="InParanoid" id="A0A1E1LHD4"/>
<keyword evidence="3" id="KW-1185">Reference proteome</keyword>
<proteinExistence type="predicted"/>
<accession>A0A1E1LHD4</accession>
<gene>
    <name evidence="2" type="ORF">RCO7_02247</name>
</gene>
<dbReference type="AlphaFoldDB" id="A0A1E1LHD4"/>
<evidence type="ECO:0000313" key="2">
    <source>
        <dbReference type="EMBL" id="CZT09926.1"/>
    </source>
</evidence>
<evidence type="ECO:0000256" key="1">
    <source>
        <dbReference type="SAM" id="MobiDB-lite"/>
    </source>
</evidence>
<organism evidence="2 3">
    <name type="scientific">Rhynchosporium graminicola</name>
    <dbReference type="NCBI Taxonomy" id="2792576"/>
    <lineage>
        <taxon>Eukaryota</taxon>
        <taxon>Fungi</taxon>
        <taxon>Dikarya</taxon>
        <taxon>Ascomycota</taxon>
        <taxon>Pezizomycotina</taxon>
        <taxon>Leotiomycetes</taxon>
        <taxon>Helotiales</taxon>
        <taxon>Ploettnerulaceae</taxon>
        <taxon>Rhynchosporium</taxon>
    </lineage>
</organism>
<dbReference type="Gene3D" id="3.30.710.10">
    <property type="entry name" value="Potassium Channel Kv1.1, Chain A"/>
    <property type="match status" value="1"/>
</dbReference>
<dbReference type="InterPro" id="IPR011333">
    <property type="entry name" value="SKP1/BTB/POZ_sf"/>
</dbReference>
<evidence type="ECO:0000313" key="3">
    <source>
        <dbReference type="Proteomes" id="UP000178129"/>
    </source>
</evidence>
<sequence>MSSPKAGEAKVSRHDELPGKKFQPASASFSDPKSLVTFIFGPGDRTMELIVHKEVACHYFEVLNAAFNSSFIEGSTQTYRIKNFREVTFTFMDQWLYSQRFNLLHHDPAFDCKISMDKDFSQFQELLSYLISLPNLGFQPPVATQLVQLWVLADLLAIPKLQNAAIDALQSVTEESDLGIEDLRSCCFRYIYKNSMNESQLRKYILAPFVRRTVDPDTIKDDAKVYPHAMLVDVSEMYISMNVNKDGLEDMNATEFYVDVHDA</sequence>
<reference evidence="3" key="1">
    <citation type="submission" date="2016-03" db="EMBL/GenBank/DDBJ databases">
        <authorList>
            <person name="Ploux O."/>
        </authorList>
    </citation>
    <scope>NUCLEOTIDE SEQUENCE [LARGE SCALE GENOMIC DNA]</scope>
    <source>
        <strain evidence="3">UK7</strain>
    </source>
</reference>